<gene>
    <name evidence="3" type="ORF">MOP44_11280</name>
</gene>
<organism evidence="3 4">
    <name type="scientific">Occallatibacter riparius</name>
    <dbReference type="NCBI Taxonomy" id="1002689"/>
    <lineage>
        <taxon>Bacteria</taxon>
        <taxon>Pseudomonadati</taxon>
        <taxon>Acidobacteriota</taxon>
        <taxon>Terriglobia</taxon>
        <taxon>Terriglobales</taxon>
        <taxon>Acidobacteriaceae</taxon>
        <taxon>Occallatibacter</taxon>
    </lineage>
</organism>
<proteinExistence type="predicted"/>
<feature type="domain" description="Thioredoxin-like fold" evidence="2">
    <location>
        <begin position="48"/>
        <end position="181"/>
    </location>
</feature>
<feature type="chain" id="PRO_5039925209" evidence="1">
    <location>
        <begin position="27"/>
        <end position="222"/>
    </location>
</feature>
<feature type="signal peptide" evidence="1">
    <location>
        <begin position="1"/>
        <end position="26"/>
    </location>
</feature>
<dbReference type="Proteomes" id="UP001059380">
    <property type="component" value="Chromosome"/>
</dbReference>
<dbReference type="CDD" id="cd02972">
    <property type="entry name" value="DsbA_family"/>
    <property type="match status" value="1"/>
</dbReference>
<dbReference type="KEGG" id="orp:MOP44_11280"/>
<dbReference type="EMBL" id="CP093313">
    <property type="protein sequence ID" value="UWZ86502.1"/>
    <property type="molecule type" value="Genomic_DNA"/>
</dbReference>
<protein>
    <submittedName>
        <fullName evidence="3">Thioredoxin domain-containing protein</fullName>
    </submittedName>
</protein>
<dbReference type="Pfam" id="PF13462">
    <property type="entry name" value="Thioredoxin_4"/>
    <property type="match status" value="1"/>
</dbReference>
<dbReference type="InterPro" id="IPR012336">
    <property type="entry name" value="Thioredoxin-like_fold"/>
</dbReference>
<dbReference type="RefSeq" id="WP_260796141.1">
    <property type="nucleotide sequence ID" value="NZ_CP093313.1"/>
</dbReference>
<evidence type="ECO:0000259" key="2">
    <source>
        <dbReference type="Pfam" id="PF13462"/>
    </source>
</evidence>
<dbReference type="Gene3D" id="3.40.30.10">
    <property type="entry name" value="Glutaredoxin"/>
    <property type="match status" value="1"/>
</dbReference>
<reference evidence="3" key="1">
    <citation type="submission" date="2021-04" db="EMBL/GenBank/DDBJ databases">
        <title>Phylogenetic analysis of Acidobacteriaceae.</title>
        <authorList>
            <person name="Qiu L."/>
            <person name="Zhang Q."/>
        </authorList>
    </citation>
    <scope>NUCLEOTIDE SEQUENCE</scope>
    <source>
        <strain evidence="3">DSM 25168</strain>
    </source>
</reference>
<sequence>MVYKKSLPLRLSLAVLLMALGITALAAQSGRQPTSVKDASALHPPAGANVAIVEFSDLECPACARANPYLMQAAAQYKIPWVRHDLLIPSHPWSPTAAVNARWFDEKGNGLGDAYRNAVFANQSSIYNVNVLATFTQKFAQSHGVAMPFAVDPQGKLMAAVKADTDLGMRTGVTVTPTVFVVTAHSKGAPYIEVLNPETDLFRTIDQALADTKQPAGAARHK</sequence>
<keyword evidence="1" id="KW-0732">Signal</keyword>
<accession>A0A9J7BYQ7</accession>
<keyword evidence="4" id="KW-1185">Reference proteome</keyword>
<name>A0A9J7BYQ7_9BACT</name>
<dbReference type="InterPro" id="IPR036249">
    <property type="entry name" value="Thioredoxin-like_sf"/>
</dbReference>
<evidence type="ECO:0000256" key="1">
    <source>
        <dbReference type="SAM" id="SignalP"/>
    </source>
</evidence>
<dbReference type="AlphaFoldDB" id="A0A9J7BYQ7"/>
<evidence type="ECO:0000313" key="4">
    <source>
        <dbReference type="Proteomes" id="UP001059380"/>
    </source>
</evidence>
<dbReference type="SUPFAM" id="SSF52833">
    <property type="entry name" value="Thioredoxin-like"/>
    <property type="match status" value="1"/>
</dbReference>
<evidence type="ECO:0000313" key="3">
    <source>
        <dbReference type="EMBL" id="UWZ86502.1"/>
    </source>
</evidence>